<dbReference type="AlphaFoldDB" id="A0A2P6NLZ9"/>
<protein>
    <submittedName>
        <fullName evidence="1">Uncharacterized protein</fullName>
    </submittedName>
</protein>
<proteinExistence type="predicted"/>
<gene>
    <name evidence="1" type="ORF">PROFUN_07278</name>
</gene>
<reference evidence="1 2" key="1">
    <citation type="journal article" date="2018" name="Genome Biol. Evol.">
        <title>Multiple Roots of Fruiting Body Formation in Amoebozoa.</title>
        <authorList>
            <person name="Hillmann F."/>
            <person name="Forbes G."/>
            <person name="Novohradska S."/>
            <person name="Ferling I."/>
            <person name="Riege K."/>
            <person name="Groth M."/>
            <person name="Westermann M."/>
            <person name="Marz M."/>
            <person name="Spaller T."/>
            <person name="Winckler T."/>
            <person name="Schaap P."/>
            <person name="Glockner G."/>
        </authorList>
    </citation>
    <scope>NUCLEOTIDE SEQUENCE [LARGE SCALE GENOMIC DNA]</scope>
    <source>
        <strain evidence="1 2">Jena</strain>
    </source>
</reference>
<organism evidence="1 2">
    <name type="scientific">Planoprotostelium fungivorum</name>
    <dbReference type="NCBI Taxonomy" id="1890364"/>
    <lineage>
        <taxon>Eukaryota</taxon>
        <taxon>Amoebozoa</taxon>
        <taxon>Evosea</taxon>
        <taxon>Variosea</taxon>
        <taxon>Cavosteliida</taxon>
        <taxon>Cavosteliaceae</taxon>
        <taxon>Planoprotostelium</taxon>
    </lineage>
</organism>
<comment type="caution">
    <text evidence="1">The sequence shown here is derived from an EMBL/GenBank/DDBJ whole genome shotgun (WGS) entry which is preliminary data.</text>
</comment>
<dbReference type="InParanoid" id="A0A2P6NLZ9"/>
<keyword evidence="2" id="KW-1185">Reference proteome</keyword>
<evidence type="ECO:0000313" key="2">
    <source>
        <dbReference type="Proteomes" id="UP000241769"/>
    </source>
</evidence>
<name>A0A2P6NLZ9_9EUKA</name>
<accession>A0A2P6NLZ9</accession>
<dbReference type="EMBL" id="MDYQ01000052">
    <property type="protein sequence ID" value="PRP84990.1"/>
    <property type="molecule type" value="Genomic_DNA"/>
</dbReference>
<evidence type="ECO:0000313" key="1">
    <source>
        <dbReference type="EMBL" id="PRP84990.1"/>
    </source>
</evidence>
<dbReference type="Proteomes" id="UP000241769">
    <property type="component" value="Unassembled WGS sequence"/>
</dbReference>
<sequence length="140" mass="15743">MCRYGDYRDGISGVVFYSAPGSFQESAGEKRNTNWMFVYRHSGTRLLKDHEAQRGTEGNHLAGEPLGASITGIAQVRPGKAPQRGQARADEQLHCPTLRHLLEAYNPYCRVLSDDIHRERSIEQAPRSEGYTENIPNDKL</sequence>